<comment type="caution">
    <text evidence="2">The sequence shown here is derived from an EMBL/GenBank/DDBJ whole genome shotgun (WGS) entry which is preliminary data.</text>
</comment>
<keyword evidence="1" id="KW-0812">Transmembrane</keyword>
<protein>
    <submittedName>
        <fullName evidence="2">Uncharacterized protein</fullName>
    </submittedName>
</protein>
<evidence type="ECO:0000256" key="1">
    <source>
        <dbReference type="SAM" id="Phobius"/>
    </source>
</evidence>
<evidence type="ECO:0000313" key="2">
    <source>
        <dbReference type="EMBL" id="MPM12694.1"/>
    </source>
</evidence>
<name>A0A644XEW6_9ZZZZ</name>
<dbReference type="AlphaFoldDB" id="A0A644XEW6"/>
<keyword evidence="1" id="KW-1133">Transmembrane helix</keyword>
<accession>A0A644XEW6</accession>
<feature type="transmembrane region" description="Helical" evidence="1">
    <location>
        <begin position="30"/>
        <end position="52"/>
    </location>
</feature>
<sequence>MKIIKTVLVAIVVALSAIAFHIIIFARLPFLLLIGTVKMWVAIIASEMSILYSHIREMWRVNYQKV</sequence>
<organism evidence="2">
    <name type="scientific">bioreactor metagenome</name>
    <dbReference type="NCBI Taxonomy" id="1076179"/>
    <lineage>
        <taxon>unclassified sequences</taxon>
        <taxon>metagenomes</taxon>
        <taxon>ecological metagenomes</taxon>
    </lineage>
</organism>
<feature type="transmembrane region" description="Helical" evidence="1">
    <location>
        <begin position="7"/>
        <end position="24"/>
    </location>
</feature>
<gene>
    <name evidence="2" type="ORF">SDC9_59048</name>
</gene>
<keyword evidence="1" id="KW-0472">Membrane</keyword>
<dbReference type="EMBL" id="VSSQ01002010">
    <property type="protein sequence ID" value="MPM12694.1"/>
    <property type="molecule type" value="Genomic_DNA"/>
</dbReference>
<proteinExistence type="predicted"/>
<reference evidence="2" key="1">
    <citation type="submission" date="2019-08" db="EMBL/GenBank/DDBJ databases">
        <authorList>
            <person name="Kucharzyk K."/>
            <person name="Murdoch R.W."/>
            <person name="Higgins S."/>
            <person name="Loffler F."/>
        </authorList>
    </citation>
    <scope>NUCLEOTIDE SEQUENCE</scope>
</reference>